<sequence>MSDKHLVSHGRGGAANITPDTTPYTDGGIVREGPEGDQGDGKYSSGRGGAANIGGAPLAAGDVAKAPHDSDMVPETAMRLEQEESHHVGRGGAGNEAHVHAKKEGKEGGLLGKVKGLFSSK</sequence>
<name>A0A0N0NRK7_9EURO</name>
<dbReference type="GeneID" id="28734239"/>
<dbReference type="PANTHER" id="PTHR34693">
    <property type="entry name" value="PROTEIN PAR32"/>
    <property type="match status" value="1"/>
</dbReference>
<reference evidence="2 3" key="1">
    <citation type="submission" date="2015-06" db="EMBL/GenBank/DDBJ databases">
        <title>Draft genome of the ant-associated black yeast Phialophora attae CBS 131958.</title>
        <authorList>
            <person name="Moreno L.F."/>
            <person name="Stielow B.J."/>
            <person name="de Hoog S."/>
            <person name="Vicente V.A."/>
            <person name="Weiss V.A."/>
            <person name="de Vries M."/>
            <person name="Cruz L.M."/>
            <person name="Souza E.M."/>
        </authorList>
    </citation>
    <scope>NUCLEOTIDE SEQUENCE [LARGE SCALE GENOMIC DNA]</scope>
    <source>
        <strain evidence="2 3">CBS 131958</strain>
    </source>
</reference>
<dbReference type="PANTHER" id="PTHR34693:SF3">
    <property type="match status" value="1"/>
</dbReference>
<dbReference type="Pfam" id="PF12223">
    <property type="entry name" value="DUF3602"/>
    <property type="match status" value="1"/>
</dbReference>
<comment type="caution">
    <text evidence="2">The sequence shown here is derived from an EMBL/GenBank/DDBJ whole genome shotgun (WGS) entry which is preliminary data.</text>
</comment>
<feature type="region of interest" description="Disordered" evidence="1">
    <location>
        <begin position="1"/>
        <end position="121"/>
    </location>
</feature>
<accession>A0A0N0NRK7</accession>
<dbReference type="RefSeq" id="XP_018005164.1">
    <property type="nucleotide sequence ID" value="XM_018142359.1"/>
</dbReference>
<feature type="compositionally biased region" description="Basic and acidic residues" evidence="1">
    <location>
        <begin position="78"/>
        <end position="87"/>
    </location>
</feature>
<dbReference type="AlphaFoldDB" id="A0A0N0NRK7"/>
<feature type="compositionally biased region" description="Basic and acidic residues" evidence="1">
    <location>
        <begin position="97"/>
        <end position="107"/>
    </location>
</feature>
<dbReference type="EMBL" id="LFJN01000002">
    <property type="protein sequence ID" value="KPI45201.1"/>
    <property type="molecule type" value="Genomic_DNA"/>
</dbReference>
<keyword evidence="3" id="KW-1185">Reference proteome</keyword>
<dbReference type="VEuPathDB" id="FungiDB:AB675_2390"/>
<organism evidence="2 3">
    <name type="scientific">Cyphellophora attinorum</name>
    <dbReference type="NCBI Taxonomy" id="1664694"/>
    <lineage>
        <taxon>Eukaryota</taxon>
        <taxon>Fungi</taxon>
        <taxon>Dikarya</taxon>
        <taxon>Ascomycota</taxon>
        <taxon>Pezizomycotina</taxon>
        <taxon>Eurotiomycetes</taxon>
        <taxon>Chaetothyriomycetidae</taxon>
        <taxon>Chaetothyriales</taxon>
        <taxon>Cyphellophoraceae</taxon>
        <taxon>Cyphellophora</taxon>
    </lineage>
</organism>
<dbReference type="Proteomes" id="UP000038010">
    <property type="component" value="Unassembled WGS sequence"/>
</dbReference>
<evidence type="ECO:0000313" key="3">
    <source>
        <dbReference type="Proteomes" id="UP000038010"/>
    </source>
</evidence>
<feature type="compositionally biased region" description="Low complexity" evidence="1">
    <location>
        <begin position="112"/>
        <end position="121"/>
    </location>
</feature>
<evidence type="ECO:0000313" key="2">
    <source>
        <dbReference type="EMBL" id="KPI45201.1"/>
    </source>
</evidence>
<protein>
    <submittedName>
        <fullName evidence="2">Uncharacterized protein</fullName>
    </submittedName>
</protein>
<dbReference type="InterPro" id="IPR022024">
    <property type="entry name" value="DUF3602"/>
</dbReference>
<evidence type="ECO:0000256" key="1">
    <source>
        <dbReference type="SAM" id="MobiDB-lite"/>
    </source>
</evidence>
<gene>
    <name evidence="2" type="ORF">AB675_2390</name>
</gene>
<dbReference type="InterPro" id="IPR053203">
    <property type="entry name" value="Cisplatin_resist-associated"/>
</dbReference>
<dbReference type="OrthoDB" id="2537432at2759"/>
<proteinExistence type="predicted"/>